<keyword evidence="1" id="KW-0812">Transmembrane</keyword>
<feature type="transmembrane region" description="Helical" evidence="1">
    <location>
        <begin position="66"/>
        <end position="87"/>
    </location>
</feature>
<evidence type="ECO:0000313" key="2">
    <source>
        <dbReference type="EMBL" id="PSN09383.1"/>
    </source>
</evidence>
<keyword evidence="3" id="KW-1185">Reference proteome</keyword>
<reference evidence="2 3" key="1">
    <citation type="submission" date="2018-03" db="EMBL/GenBank/DDBJ databases">
        <title>Draft genome sequence of the first documented clinical Siccibacter turicensis isolate in Austria.</title>
        <authorList>
            <person name="Lepuschitz S."/>
            <person name="Pekard-Amenitsch S."/>
            <person name="Haunold R."/>
            <person name="Schill S."/>
            <person name="Mach R."/>
            <person name="Allerberger F."/>
            <person name="Ruppitsch W."/>
            <person name="Forsythe S.J."/>
        </authorList>
    </citation>
    <scope>NUCLEOTIDE SEQUENCE [LARGE SCALE GENOMIC DNA]</scope>
    <source>
        <strain evidence="2 3">6100069499-17</strain>
    </source>
</reference>
<protein>
    <submittedName>
        <fullName evidence="2">Uncharacterized protein</fullName>
    </submittedName>
</protein>
<dbReference type="Proteomes" id="UP000240212">
    <property type="component" value="Unassembled WGS sequence"/>
</dbReference>
<evidence type="ECO:0000256" key="1">
    <source>
        <dbReference type="SAM" id="Phobius"/>
    </source>
</evidence>
<evidence type="ECO:0000313" key="3">
    <source>
        <dbReference type="Proteomes" id="UP000240212"/>
    </source>
</evidence>
<organism evidence="2 3">
    <name type="scientific">Siccibacter turicensis</name>
    <dbReference type="NCBI Taxonomy" id="357233"/>
    <lineage>
        <taxon>Bacteria</taxon>
        <taxon>Pseudomonadati</taxon>
        <taxon>Pseudomonadota</taxon>
        <taxon>Gammaproteobacteria</taxon>
        <taxon>Enterobacterales</taxon>
        <taxon>Enterobacteriaceae</taxon>
        <taxon>Siccibacter</taxon>
    </lineage>
</organism>
<name>A0A2P8VP92_9ENTR</name>
<keyword evidence="1" id="KW-1133">Transmembrane helix</keyword>
<feature type="transmembrane region" description="Helical" evidence="1">
    <location>
        <begin position="31"/>
        <end position="54"/>
    </location>
</feature>
<comment type="caution">
    <text evidence="2">The sequence shown here is derived from an EMBL/GenBank/DDBJ whole genome shotgun (WGS) entry which is preliminary data.</text>
</comment>
<sequence>MSGFFKVYKGAFKPCNEIGIKRWAYFTLKSFVLLIILLVITSALQYLIIIYSPLFEYVTVADVEKTTLYALIFILAVTFVPSVVYLLRIILRKIK</sequence>
<dbReference type="EMBL" id="PYEP01000001">
    <property type="protein sequence ID" value="PSN09383.1"/>
    <property type="molecule type" value="Genomic_DNA"/>
</dbReference>
<keyword evidence="1" id="KW-0472">Membrane</keyword>
<dbReference type="AlphaFoldDB" id="A0A2P8VP92"/>
<proteinExistence type="predicted"/>
<gene>
    <name evidence="2" type="ORF">C7G83_01110</name>
</gene>
<accession>A0A2P8VP92</accession>